<dbReference type="EC" id="2.4.-.-" evidence="5"/>
<evidence type="ECO:0000256" key="2">
    <source>
        <dbReference type="ARBA" id="ARBA00022676"/>
    </source>
</evidence>
<keyword evidence="7" id="KW-1185">Reference proteome</keyword>
<dbReference type="SUPFAM" id="SSF53448">
    <property type="entry name" value="Nucleotide-diphospho-sugar transferases"/>
    <property type="match status" value="1"/>
</dbReference>
<dbReference type="InterPro" id="IPR001173">
    <property type="entry name" value="Glyco_trans_2-like"/>
</dbReference>
<gene>
    <name evidence="6" type="ORF">N5910_03110</name>
    <name evidence="5" type="ORF">U2150_08395</name>
</gene>
<dbReference type="CDD" id="cd04186">
    <property type="entry name" value="GT_2_like_c"/>
    <property type="match status" value="1"/>
</dbReference>
<dbReference type="AlphaFoldDB" id="A0A9E7RXN8"/>
<dbReference type="PANTHER" id="PTHR43179">
    <property type="entry name" value="RHAMNOSYLTRANSFERASE WBBL"/>
    <property type="match status" value="1"/>
</dbReference>
<organism evidence="6">
    <name type="scientific">Methanothermobacter wolfeii</name>
    <name type="common">Methanobacterium wolfei</name>
    <dbReference type="NCBI Taxonomy" id="145261"/>
    <lineage>
        <taxon>Archaea</taxon>
        <taxon>Methanobacteriati</taxon>
        <taxon>Methanobacteriota</taxon>
        <taxon>Methanomada group</taxon>
        <taxon>Methanobacteria</taxon>
        <taxon>Methanobacteriales</taxon>
        <taxon>Methanobacteriaceae</taxon>
        <taxon>Methanothermobacter</taxon>
    </lineage>
</organism>
<dbReference type="EMBL" id="CP104550">
    <property type="protein sequence ID" value="UXH32294.1"/>
    <property type="molecule type" value="Genomic_DNA"/>
</dbReference>
<evidence type="ECO:0000313" key="7">
    <source>
        <dbReference type="Proteomes" id="UP001369247"/>
    </source>
</evidence>
<feature type="domain" description="Glycosyltransferase 2-like" evidence="4">
    <location>
        <begin position="6"/>
        <end position="184"/>
    </location>
</feature>
<dbReference type="Proteomes" id="UP001065373">
    <property type="component" value="Chromosome"/>
</dbReference>
<evidence type="ECO:0000313" key="6">
    <source>
        <dbReference type="EMBL" id="UXH32294.1"/>
    </source>
</evidence>
<dbReference type="Gene3D" id="3.90.550.10">
    <property type="entry name" value="Spore Coat Polysaccharide Biosynthesis Protein SpsA, Chain A"/>
    <property type="match status" value="1"/>
</dbReference>
<dbReference type="GeneID" id="75106208"/>
<evidence type="ECO:0000256" key="1">
    <source>
        <dbReference type="ARBA" id="ARBA00006739"/>
    </source>
</evidence>
<reference evidence="5 7" key="2">
    <citation type="submission" date="2023-12" db="EMBL/GenBank/DDBJ databases">
        <title>Phenotypic and Genomic Characterization of Methanothermobacter wolfeii Strain BSEL, a CO2-Capturing Archaeon with Minimal Nutrient Requirements.</title>
        <authorList>
            <person name="Ale Enriquez F."/>
            <person name="Ahring B.K."/>
        </authorList>
    </citation>
    <scope>NUCLEOTIDE SEQUENCE [LARGE SCALE GENOMIC DNA]</scope>
    <source>
        <strain evidence="5 7">BSEL-1</strain>
    </source>
</reference>
<accession>A0A9E7RXN8</accession>
<dbReference type="InterPro" id="IPR029044">
    <property type="entry name" value="Nucleotide-diphossugar_trans"/>
</dbReference>
<keyword evidence="3 5" id="KW-0808">Transferase</keyword>
<comment type="similarity">
    <text evidence="1">Belongs to the glycosyltransferase 2 family.</text>
</comment>
<reference evidence="6" key="1">
    <citation type="submission" date="2022-09" db="EMBL/GenBank/DDBJ databases">
        <title>Characterization of three MwoI isoschizomers from sequenced genome and metagenomes.</title>
        <authorList>
            <person name="Fomenkov A."/>
            <person name="Xu S.Y."/>
            <person name="Roberts R.J."/>
        </authorList>
    </citation>
    <scope>NUCLEOTIDE SEQUENCE</scope>
    <source>
        <strain evidence="6">DSM 2970</strain>
    </source>
</reference>
<evidence type="ECO:0000256" key="3">
    <source>
        <dbReference type="ARBA" id="ARBA00022679"/>
    </source>
</evidence>
<dbReference type="RefSeq" id="WP_261599761.1">
    <property type="nucleotide sequence ID" value="NZ_CP104550.1"/>
</dbReference>
<name>A0A9E7RXN8_METWO</name>
<protein>
    <submittedName>
        <fullName evidence="6">Glycosyltransferase family 2 protein</fullName>
        <ecNumber evidence="5">2.4.-.-</ecNumber>
    </submittedName>
</protein>
<dbReference type="EMBL" id="JAXUHJ010000014">
    <property type="protein sequence ID" value="MEJ8543506.1"/>
    <property type="molecule type" value="Genomic_DNA"/>
</dbReference>
<dbReference type="PANTHER" id="PTHR43179:SF12">
    <property type="entry name" value="GALACTOFURANOSYLTRANSFERASE GLFT2"/>
    <property type="match status" value="1"/>
</dbReference>
<sequence length="329" mass="38379">MPSAYVITPNYNGLKFLRNYFRSLLEQTYSDFRIIFIDNASSDGSVEFIKNDYREYVDERIVLIENDANIGFAASNNQGIRLAMSDPQCKYIVCLNNDTVVDRDFLRNLILMAEQIKDAGSVQAKMIWGSRPDLIDSAGLEYSINGLGFNRGAYEPAEKFEWETEIFGCCAGACLYKREALEDVEVDGEYFDEDFFAYYEDFDLALRLRMAGWSSWYAPKSTVYHHKGGTKTFVSDFTIYHNWRNCTWTFLKNMPASLIIRYIPFFLLSEVIQVLINLKRGKTIILKAKYDAYRNLGRIIRKRKNIKRTYESNLKEFLKLKWRVNVPKN</sequence>
<dbReference type="Proteomes" id="UP001369247">
    <property type="component" value="Unassembled WGS sequence"/>
</dbReference>
<keyword evidence="2 5" id="KW-0328">Glycosyltransferase</keyword>
<evidence type="ECO:0000313" key="5">
    <source>
        <dbReference type="EMBL" id="MEJ8543506.1"/>
    </source>
</evidence>
<proteinExistence type="inferred from homology"/>
<dbReference type="GO" id="GO:0016757">
    <property type="term" value="F:glycosyltransferase activity"/>
    <property type="evidence" value="ECO:0007669"/>
    <property type="project" value="UniProtKB-KW"/>
</dbReference>
<evidence type="ECO:0000259" key="4">
    <source>
        <dbReference type="Pfam" id="PF00535"/>
    </source>
</evidence>
<dbReference type="Pfam" id="PF00535">
    <property type="entry name" value="Glycos_transf_2"/>
    <property type="match status" value="1"/>
</dbReference>